<comment type="caution">
    <text evidence="1">The sequence shown here is derived from an EMBL/GenBank/DDBJ whole genome shotgun (WGS) entry which is preliminary data.</text>
</comment>
<evidence type="ECO:0000313" key="1">
    <source>
        <dbReference type="EMBL" id="KAJ3552708.1"/>
    </source>
</evidence>
<name>A0ACC1T4T0_9APHY</name>
<evidence type="ECO:0000313" key="2">
    <source>
        <dbReference type="Proteomes" id="UP001148662"/>
    </source>
</evidence>
<sequence>MSIPAFRPATIAAYEADLISNHLGAAVLAAACYEYMITIHHEYMFLWQRKWTLSTWLFITNRYVVLASVIAQGVPYSAVMCVPVRIVWCQVTSSALQMLQHAPTFLSECHICSAAVHFGRGTTAFSALRVFALLDHAYISAGCVFILALTPAVLTLYEAHYFTYYYVDGPALVNLANVLTTIASDIAALAATWIKAYRHVREASSVGVHTGFGVTLIRYGTFYFVEALCSIVCLTHVAGLVSPLIYPFAALTSATNTSEITIIPNIVISRFLISLSQVNRPAPSDVSNFSRFSVSNFRIPTLPEFIDTLGEPLANSRDDVLYDEEPRDADCEEERSDAGPVRTRRCREVAWSCDLRNMPKPNNFTPSGAPHYTIISGKAARQYPSSAYDNQDISIYRQKLAGLLPSTLRTDTLQTLVRDQPPSITSTFSSSAIAAAYATELTINYCACSALVFVCYEFVITLQHEYEFLWLRKRSVSTWLFVLNRYAMLGIVLQQAVPYSPQFIAAVGLAAILSATVADIIAVLTTWLKTYRHVKQAASVGAGASFGVSLLQYGTLYFIVICLVNVASLPVLLVVTLCSIQQPNESFYIPVGPSSVFNRLILMGVMNSLPNIIISRFLINLHQASLPESSNTTSSHFSAPNFRAPTLPEIIGNLGEPLTFGDEVEHDGIEVGDAESCEECLNHIEGNNEAARGTQPSGDGSREIIQEVRSSCNASEP</sequence>
<accession>A0ACC1T4T0</accession>
<gene>
    <name evidence="1" type="ORF">NM688_g4013</name>
</gene>
<protein>
    <submittedName>
        <fullName evidence="1">Uncharacterized protein</fullName>
    </submittedName>
</protein>
<dbReference type="EMBL" id="JANHOG010000628">
    <property type="protein sequence ID" value="KAJ3552708.1"/>
    <property type="molecule type" value="Genomic_DNA"/>
</dbReference>
<proteinExistence type="predicted"/>
<reference evidence="1" key="1">
    <citation type="submission" date="2022-07" db="EMBL/GenBank/DDBJ databases">
        <title>Genome Sequence of Phlebia brevispora.</title>
        <authorList>
            <person name="Buettner E."/>
        </authorList>
    </citation>
    <scope>NUCLEOTIDE SEQUENCE</scope>
    <source>
        <strain evidence="1">MPL23</strain>
    </source>
</reference>
<dbReference type="Proteomes" id="UP001148662">
    <property type="component" value="Unassembled WGS sequence"/>
</dbReference>
<keyword evidence="2" id="KW-1185">Reference proteome</keyword>
<organism evidence="1 2">
    <name type="scientific">Phlebia brevispora</name>
    <dbReference type="NCBI Taxonomy" id="194682"/>
    <lineage>
        <taxon>Eukaryota</taxon>
        <taxon>Fungi</taxon>
        <taxon>Dikarya</taxon>
        <taxon>Basidiomycota</taxon>
        <taxon>Agaricomycotina</taxon>
        <taxon>Agaricomycetes</taxon>
        <taxon>Polyporales</taxon>
        <taxon>Meruliaceae</taxon>
        <taxon>Phlebia</taxon>
    </lineage>
</organism>